<evidence type="ECO:0000313" key="4">
    <source>
        <dbReference type="EMBL" id="KUK99709.1"/>
    </source>
</evidence>
<dbReference type="EMBL" id="LGGD01000111">
    <property type="protein sequence ID" value="KUK61655.1"/>
    <property type="molecule type" value="Genomic_DNA"/>
</dbReference>
<dbReference type="AlphaFoldDB" id="A0A101GNE9"/>
<feature type="compositionally biased region" description="Low complexity" evidence="1">
    <location>
        <begin position="130"/>
        <end position="158"/>
    </location>
</feature>
<accession>A0A101GNE9</accession>
<sequence length="185" mass="19860">MIYKRMTSRYLLVSLALLALILVAPAAAQGTSPQEVQPGETIEVGSEPLVLDLIDLRNADTFNPITELRHYRDDDPTKQIIRVIGVPNDDRFTINTHTLNGKYGRYFAYSSKDGLIQQHSIVFTPAPGVTATESTGTPATATQTPTETGTPPATTTTAPTQAPLPGLIAIAALGICGLFLGTRRR</sequence>
<evidence type="ECO:0000313" key="6">
    <source>
        <dbReference type="Proteomes" id="UP000054598"/>
    </source>
</evidence>
<evidence type="ECO:0000313" key="3">
    <source>
        <dbReference type="EMBL" id="KUK61655.1"/>
    </source>
</evidence>
<keyword evidence="2" id="KW-1133">Transmembrane helix</keyword>
<reference evidence="3" key="1">
    <citation type="journal article" date="2015" name="MBio">
        <title>Genome-resolved metagenomic analysis reveals roles for candidate phyla and other microbial community members in biogeochemical transformations in oil reservoirs.</title>
        <authorList>
            <person name="Hu P."/>
            <person name="Tom L."/>
            <person name="Singh A."/>
            <person name="Thomas B.C."/>
            <person name="Baker B.J."/>
            <person name="Piceno Y.M."/>
            <person name="Andersen G.L."/>
            <person name="Banfield J.F."/>
        </authorList>
    </citation>
    <scope>NUCLEOTIDE SEQUENCE [LARGE SCALE GENOMIC DNA]</scope>
    <source>
        <strain evidence="3">62_101</strain>
        <strain evidence="4">63_41</strain>
    </source>
</reference>
<dbReference type="PATRIC" id="fig|2198.3.peg.1720"/>
<protein>
    <submittedName>
        <fullName evidence="3">Uncharacterized protein</fullName>
    </submittedName>
</protein>
<dbReference type="Proteomes" id="UP000054598">
    <property type="component" value="Unassembled WGS sequence"/>
</dbReference>
<evidence type="ECO:0000313" key="5">
    <source>
        <dbReference type="Proteomes" id="UP000054323"/>
    </source>
</evidence>
<gene>
    <name evidence="3" type="ORF">XD82_1008</name>
    <name evidence="4" type="ORF">XE10_1730</name>
</gene>
<evidence type="ECO:0000256" key="1">
    <source>
        <dbReference type="SAM" id="MobiDB-lite"/>
    </source>
</evidence>
<proteinExistence type="predicted"/>
<keyword evidence="2" id="KW-0812">Transmembrane</keyword>
<name>A0A101GNE9_9EURY</name>
<dbReference type="EMBL" id="LGHE01000236">
    <property type="protein sequence ID" value="KUK99709.1"/>
    <property type="molecule type" value="Genomic_DNA"/>
</dbReference>
<dbReference type="Proteomes" id="UP000054323">
    <property type="component" value="Unassembled WGS sequence"/>
</dbReference>
<feature type="transmembrane region" description="Helical" evidence="2">
    <location>
        <begin position="162"/>
        <end position="181"/>
    </location>
</feature>
<reference evidence="5 6" key="2">
    <citation type="journal article" date="2015" name="MBio">
        <title>Genome-Resolved Metagenomic Analysis Reveals Roles for Candidate Phyla and Other Microbial Community Members in Biogeochemical Transformations in Oil Reservoirs.</title>
        <authorList>
            <person name="Hu P."/>
            <person name="Tom L."/>
            <person name="Singh A."/>
            <person name="Thomas B.C."/>
            <person name="Baker B.J."/>
            <person name="Piceno Y.M."/>
            <person name="Andersen G.L."/>
            <person name="Banfield J.F."/>
        </authorList>
    </citation>
    <scope>NUCLEOTIDE SEQUENCE [LARGE SCALE GENOMIC DNA]</scope>
</reference>
<organism evidence="3 5">
    <name type="scientific">Methanoculleus marisnigri</name>
    <dbReference type="NCBI Taxonomy" id="2198"/>
    <lineage>
        <taxon>Archaea</taxon>
        <taxon>Methanobacteriati</taxon>
        <taxon>Methanobacteriota</taxon>
        <taxon>Stenosarchaea group</taxon>
        <taxon>Methanomicrobia</taxon>
        <taxon>Methanomicrobiales</taxon>
        <taxon>Methanomicrobiaceae</taxon>
        <taxon>Methanoculleus</taxon>
    </lineage>
</organism>
<evidence type="ECO:0000256" key="2">
    <source>
        <dbReference type="SAM" id="Phobius"/>
    </source>
</evidence>
<comment type="caution">
    <text evidence="3">The sequence shown here is derived from an EMBL/GenBank/DDBJ whole genome shotgun (WGS) entry which is preliminary data.</text>
</comment>
<feature type="region of interest" description="Disordered" evidence="1">
    <location>
        <begin position="127"/>
        <end position="158"/>
    </location>
</feature>
<keyword evidence="2" id="KW-0472">Membrane</keyword>